<accession>A0A1P8KDW2</accession>
<dbReference type="InterPro" id="IPR005835">
    <property type="entry name" value="NTP_transferase_dom"/>
</dbReference>
<dbReference type="InterPro" id="IPR029044">
    <property type="entry name" value="Nucleotide-diphossugar_trans"/>
</dbReference>
<evidence type="ECO:0000313" key="3">
    <source>
        <dbReference type="Proteomes" id="UP000186110"/>
    </source>
</evidence>
<dbReference type="STRING" id="1484693.RS694_17780"/>
<feature type="domain" description="Nucleotidyl transferase" evidence="1">
    <location>
        <begin position="5"/>
        <end position="223"/>
    </location>
</feature>
<dbReference type="RefSeq" id="WP_029705318.1">
    <property type="nucleotide sequence ID" value="NZ_CP019239.1"/>
</dbReference>
<dbReference type="PANTHER" id="PTHR22572">
    <property type="entry name" value="SUGAR-1-PHOSPHATE GUANYL TRANSFERASE"/>
    <property type="match status" value="1"/>
</dbReference>
<dbReference type="Gene3D" id="3.90.550.10">
    <property type="entry name" value="Spore Coat Polysaccharide Biosynthesis Protein SpsA, Chain A"/>
    <property type="match status" value="1"/>
</dbReference>
<organism evidence="2 3">
    <name type="scientific">Rhodoferax saidenbachensis</name>
    <dbReference type="NCBI Taxonomy" id="1484693"/>
    <lineage>
        <taxon>Bacteria</taxon>
        <taxon>Pseudomonadati</taxon>
        <taxon>Pseudomonadota</taxon>
        <taxon>Betaproteobacteria</taxon>
        <taxon>Burkholderiales</taxon>
        <taxon>Comamonadaceae</taxon>
        <taxon>Rhodoferax</taxon>
    </lineage>
</organism>
<sequence length="236" mass="26053">MIKLLVLAGGFGTRLRSVVSDVPKALAPVNGVPFLRFQIENWVNQGLTSFVFLLHHQAQLVIDFLKSEKQDLFRNCEVNWIVESSPMGTGGAIANAVSVMNISGNFMVTNADTWLGTGIQALAQAESPAMAVVGVEDVRRYGGVLFDSGHVVSRFVEKSGLAQPGWINAGLYHLDVTLFRAWNQEPFSLETKSLFAWGANGILKAEPIETDFIDIGIPDDYFRFCRWMESQRASIL</sequence>
<protein>
    <recommendedName>
        <fullName evidence="1">Nucleotidyl transferase domain-containing protein</fullName>
    </recommendedName>
</protein>
<reference evidence="2 3" key="1">
    <citation type="submission" date="2017-01" db="EMBL/GenBank/DDBJ databases">
        <authorList>
            <person name="Mah S.A."/>
            <person name="Swanson W.J."/>
            <person name="Moy G.W."/>
            <person name="Vacquier V.D."/>
        </authorList>
    </citation>
    <scope>NUCLEOTIDE SEQUENCE [LARGE SCALE GENOMIC DNA]</scope>
    <source>
        <strain evidence="2 3">DSM 22694</strain>
    </source>
</reference>
<dbReference type="SUPFAM" id="SSF53448">
    <property type="entry name" value="Nucleotide-diphospho-sugar transferases"/>
    <property type="match status" value="1"/>
</dbReference>
<evidence type="ECO:0000313" key="2">
    <source>
        <dbReference type="EMBL" id="APW44194.1"/>
    </source>
</evidence>
<dbReference type="Proteomes" id="UP000186110">
    <property type="component" value="Chromosome"/>
</dbReference>
<dbReference type="KEGG" id="rsb:RS694_17780"/>
<name>A0A1P8KDW2_9BURK</name>
<dbReference type="AlphaFoldDB" id="A0A1P8KDW2"/>
<dbReference type="InterPro" id="IPR050486">
    <property type="entry name" value="Mannose-1P_guanyltransferase"/>
</dbReference>
<dbReference type="EMBL" id="CP019239">
    <property type="protein sequence ID" value="APW44194.1"/>
    <property type="molecule type" value="Genomic_DNA"/>
</dbReference>
<proteinExistence type="predicted"/>
<dbReference type="Pfam" id="PF00483">
    <property type="entry name" value="NTP_transferase"/>
    <property type="match status" value="1"/>
</dbReference>
<evidence type="ECO:0000259" key="1">
    <source>
        <dbReference type="Pfam" id="PF00483"/>
    </source>
</evidence>
<keyword evidence="3" id="KW-1185">Reference proteome</keyword>
<gene>
    <name evidence="2" type="ORF">RS694_17780</name>
</gene>